<evidence type="ECO:0000313" key="2">
    <source>
        <dbReference type="Proteomes" id="UP000014243"/>
    </source>
</evidence>
<dbReference type="SUPFAM" id="SSF56300">
    <property type="entry name" value="Metallo-dependent phosphatases"/>
    <property type="match status" value="1"/>
</dbReference>
<dbReference type="InterPro" id="IPR029052">
    <property type="entry name" value="Metallo-depent_PP-like"/>
</dbReference>
<evidence type="ECO:0000313" key="1">
    <source>
        <dbReference type="EMBL" id="EPC69101.1"/>
    </source>
</evidence>
<proteinExistence type="predicted"/>
<feature type="non-terminal residue" evidence="1">
    <location>
        <position position="69"/>
    </location>
</feature>
<protein>
    <submittedName>
        <fullName evidence="1">2, 3-cyclic-nucleotide 2-phosphodiesterase</fullName>
    </submittedName>
</protein>
<gene>
    <name evidence="1" type="ORF">Lpp126_18592</name>
</gene>
<dbReference type="Proteomes" id="UP000014243">
    <property type="component" value="Unassembled WGS sequence"/>
</dbReference>
<organism evidence="1 2">
    <name type="scientific">Lacticaseibacillus paracasei subsp. paracasei Lpp126</name>
    <dbReference type="NCBI Taxonomy" id="1256206"/>
    <lineage>
        <taxon>Bacteria</taxon>
        <taxon>Bacillati</taxon>
        <taxon>Bacillota</taxon>
        <taxon>Bacilli</taxon>
        <taxon>Lactobacillales</taxon>
        <taxon>Lactobacillaceae</taxon>
        <taxon>Lacticaseibacillus</taxon>
    </lineage>
</organism>
<reference evidence="1 2" key="1">
    <citation type="journal article" date="2013" name="PLoS ONE">
        <title>Lactobacillus paracasei comparative genomics: towards species pan-genome definition and exploitation of diversity.</title>
        <authorList>
            <person name="Smokvina T."/>
            <person name="Wels M."/>
            <person name="Polka J."/>
            <person name="Chervaux C."/>
            <person name="Brisse S."/>
            <person name="Boekhorst J."/>
            <person name="van Hylckama Vlieg J.E."/>
            <person name="Siezen R.J."/>
        </authorList>
    </citation>
    <scope>NUCLEOTIDE SEQUENCE [LARGE SCALE GENOMIC DNA]</scope>
    <source>
        <strain evidence="1 2">Lpp126</strain>
    </source>
</reference>
<dbReference type="EMBL" id="ANKC01001323">
    <property type="protein sequence ID" value="EPC69101.1"/>
    <property type="molecule type" value="Genomic_DNA"/>
</dbReference>
<sequence length="69" mass="7495">MKLTILSTSDTHGFVLPTNYVKRDQDLPFSLAKAKTVLDAQKAAAEGPVVTIENGDWLQGSPLAYYVAK</sequence>
<dbReference type="Gene3D" id="3.60.21.10">
    <property type="match status" value="1"/>
</dbReference>
<name>S2RC54_LACPA</name>
<dbReference type="AlphaFoldDB" id="S2RC54"/>
<comment type="caution">
    <text evidence="1">The sequence shown here is derived from an EMBL/GenBank/DDBJ whole genome shotgun (WGS) entry which is preliminary data.</text>
</comment>
<accession>S2RC54</accession>